<sequence>MTTGEFCKLLKKNFGVAAKYCCDLIQRMKIELDMYCPDRQNQYFVRGLDCSSTLTIRFTSSLSGYL</sequence>
<evidence type="ECO:0000313" key="1">
    <source>
        <dbReference type="EMBL" id="ABE51503.1"/>
    </source>
</evidence>
<dbReference type="AlphaFoldDB" id="Q12YH3"/>
<keyword evidence="2" id="KW-1185">Reference proteome</keyword>
<name>Q12YH3_METBU</name>
<gene>
    <name evidence="1" type="ordered locus">Mbur_0521</name>
</gene>
<evidence type="ECO:0000313" key="2">
    <source>
        <dbReference type="Proteomes" id="UP000001979"/>
    </source>
</evidence>
<dbReference type="KEGG" id="mbu:Mbur_0521"/>
<proteinExistence type="predicted"/>
<reference evidence="2" key="1">
    <citation type="journal article" date="2009" name="ISME J.">
        <title>The genome sequence of the psychrophilic archaeon, Methanococcoides burtonii: the role of genome evolution in cold adaptation.</title>
        <authorList>
            <person name="Allen M.A."/>
            <person name="Lauro F.M."/>
            <person name="Williams T.J."/>
            <person name="Burg D."/>
            <person name="Siddiqui K.S."/>
            <person name="De Francisci D."/>
            <person name="Chong K.W."/>
            <person name="Pilak O."/>
            <person name="Chew H.H."/>
            <person name="De Maere M.Z."/>
            <person name="Ting L."/>
            <person name="Katrib M."/>
            <person name="Ng C."/>
            <person name="Sowers K.R."/>
            <person name="Galperin M.Y."/>
            <person name="Anderson I.J."/>
            <person name="Ivanova N."/>
            <person name="Dalin E."/>
            <person name="Martinez M."/>
            <person name="Lapidus A."/>
            <person name="Hauser L."/>
            <person name="Land M."/>
            <person name="Thomas T."/>
            <person name="Cavicchioli R."/>
        </authorList>
    </citation>
    <scope>NUCLEOTIDE SEQUENCE [LARGE SCALE GENOMIC DNA]</scope>
    <source>
        <strain evidence="2">DSM 6242 / NBRC 107633 / OCM 468 / ACE-M</strain>
    </source>
</reference>
<organism evidence="1 2">
    <name type="scientific">Methanococcoides burtonii (strain DSM 6242 / NBRC 107633 / OCM 468 / ACE-M)</name>
    <dbReference type="NCBI Taxonomy" id="259564"/>
    <lineage>
        <taxon>Archaea</taxon>
        <taxon>Methanobacteriati</taxon>
        <taxon>Methanobacteriota</taxon>
        <taxon>Stenosarchaea group</taxon>
        <taxon>Methanomicrobia</taxon>
        <taxon>Methanosarcinales</taxon>
        <taxon>Methanosarcinaceae</taxon>
        <taxon>Methanococcoides</taxon>
    </lineage>
</organism>
<accession>Q12YH3</accession>
<dbReference type="EMBL" id="CP000300">
    <property type="protein sequence ID" value="ABE51503.1"/>
    <property type="molecule type" value="Genomic_DNA"/>
</dbReference>
<protein>
    <submittedName>
        <fullName evidence="1">Uncharacterized protein</fullName>
    </submittedName>
</protein>
<dbReference type="HOGENOM" id="CLU_2820811_0_0_2"/>
<dbReference type="Proteomes" id="UP000001979">
    <property type="component" value="Chromosome"/>
</dbReference>